<proteinExistence type="predicted"/>
<evidence type="ECO:0000313" key="2">
    <source>
        <dbReference type="Proteomes" id="UP000269221"/>
    </source>
</evidence>
<name>A0A3M0L258_HIRRU</name>
<evidence type="ECO:0000313" key="1">
    <source>
        <dbReference type="EMBL" id="RMC19166.1"/>
    </source>
</evidence>
<protein>
    <submittedName>
        <fullName evidence="1">Uncharacterized protein</fullName>
    </submittedName>
</protein>
<comment type="caution">
    <text evidence="1">The sequence shown here is derived from an EMBL/GenBank/DDBJ whole genome shotgun (WGS) entry which is preliminary data.</text>
</comment>
<dbReference type="STRING" id="333673.A0A3M0L258"/>
<dbReference type="Proteomes" id="UP000269221">
    <property type="component" value="Unassembled WGS sequence"/>
</dbReference>
<dbReference type="AlphaFoldDB" id="A0A3M0L258"/>
<reference evidence="1 2" key="1">
    <citation type="submission" date="2018-07" db="EMBL/GenBank/DDBJ databases">
        <title>A high quality draft genome assembly of the barn swallow (H. rustica rustica).</title>
        <authorList>
            <person name="Formenti G."/>
            <person name="Chiara M."/>
            <person name="Poveda L."/>
            <person name="Francoijs K.-J."/>
            <person name="Bonisoli-Alquati A."/>
            <person name="Canova L."/>
            <person name="Gianfranceschi L."/>
            <person name="Horner D.S."/>
            <person name="Saino N."/>
        </authorList>
    </citation>
    <scope>NUCLEOTIDE SEQUENCE [LARGE SCALE GENOMIC DNA]</scope>
    <source>
        <strain evidence="1">Chelidonia</strain>
        <tissue evidence="1">Blood</tissue>
    </source>
</reference>
<sequence>MIRFRSSSIRSLSSEMKCTVRLLDDSEISCHIQYSKKTRRAVIVVNLQNWFVPYIMFGTLLRDAEEIAFSNLPLPSLSPEDFLLTQ</sequence>
<dbReference type="EMBL" id="QRBI01000095">
    <property type="protein sequence ID" value="RMC19166.1"/>
    <property type="molecule type" value="Genomic_DNA"/>
</dbReference>
<keyword evidence="2" id="KW-1185">Reference proteome</keyword>
<dbReference type="OrthoDB" id="10590229at2759"/>
<gene>
    <name evidence="1" type="ORF">DUI87_03770</name>
</gene>
<organism evidence="1 2">
    <name type="scientific">Hirundo rustica rustica</name>
    <dbReference type="NCBI Taxonomy" id="333673"/>
    <lineage>
        <taxon>Eukaryota</taxon>
        <taxon>Metazoa</taxon>
        <taxon>Chordata</taxon>
        <taxon>Craniata</taxon>
        <taxon>Vertebrata</taxon>
        <taxon>Euteleostomi</taxon>
        <taxon>Archelosauria</taxon>
        <taxon>Archosauria</taxon>
        <taxon>Dinosauria</taxon>
        <taxon>Saurischia</taxon>
        <taxon>Theropoda</taxon>
        <taxon>Coelurosauria</taxon>
        <taxon>Aves</taxon>
        <taxon>Neognathae</taxon>
        <taxon>Neoaves</taxon>
        <taxon>Telluraves</taxon>
        <taxon>Australaves</taxon>
        <taxon>Passeriformes</taxon>
        <taxon>Sylvioidea</taxon>
        <taxon>Hirundinidae</taxon>
        <taxon>Hirundo</taxon>
    </lineage>
</organism>
<accession>A0A3M0L258</accession>